<feature type="domain" description="RING-type" evidence="5">
    <location>
        <begin position="248"/>
        <end position="284"/>
    </location>
</feature>
<gene>
    <name evidence="6" type="ORF">F3Y22_tig00110365pilonHSYRG00047</name>
</gene>
<dbReference type="InterPro" id="IPR013083">
    <property type="entry name" value="Znf_RING/FYVE/PHD"/>
</dbReference>
<keyword evidence="2 4" id="KW-0863">Zinc-finger</keyword>
<name>A0A6A3AUH8_HIBSY</name>
<sequence length="296" mass="32922">MQTQNQMAVEAPNMNLFPPRFIPNGRDFMKVNQGRGNQYNTQMTTCVPLAETTFYQSICKTSINKADSGVTYNVNIPVSAQRIRPRDESHTVPRKNKFSGVFSQIQQQQQQEIDRLIAQHIEKVSVEVEERRKKQSRTLMTAIQEGVMKKLKEKDDEIQRMGKLNLVLQERAKSLCLENQLWRDLAQTNEATANSLRTNLEQVLAHVGEERHANSGGSANDAESSCGSNDGGWRRVVGPPQEQAAGKCGKCGEKESSVVLLPCRHLCLCAMCGSTRVATCPVCDSVTNASVHVNMS</sequence>
<dbReference type="GO" id="GO:0008270">
    <property type="term" value="F:zinc ion binding"/>
    <property type="evidence" value="ECO:0007669"/>
    <property type="project" value="UniProtKB-KW"/>
</dbReference>
<dbReference type="AlphaFoldDB" id="A0A6A3AUH8"/>
<keyword evidence="7" id="KW-1185">Reference proteome</keyword>
<evidence type="ECO:0000313" key="6">
    <source>
        <dbReference type="EMBL" id="KAE8707956.1"/>
    </source>
</evidence>
<evidence type="ECO:0000256" key="4">
    <source>
        <dbReference type="PROSITE-ProRule" id="PRU00175"/>
    </source>
</evidence>
<proteinExistence type="predicted"/>
<accession>A0A6A3AUH8</accession>
<evidence type="ECO:0000256" key="2">
    <source>
        <dbReference type="ARBA" id="ARBA00022771"/>
    </source>
</evidence>
<dbReference type="InterPro" id="IPR001841">
    <property type="entry name" value="Znf_RING"/>
</dbReference>
<dbReference type="GO" id="GO:0004842">
    <property type="term" value="F:ubiquitin-protein transferase activity"/>
    <property type="evidence" value="ECO:0007669"/>
    <property type="project" value="TreeGrafter"/>
</dbReference>
<comment type="caution">
    <text evidence="6">The sequence shown here is derived from an EMBL/GenBank/DDBJ whole genome shotgun (WGS) entry which is preliminary data.</text>
</comment>
<dbReference type="Gene3D" id="3.30.40.10">
    <property type="entry name" value="Zinc/RING finger domain, C3HC4 (zinc finger)"/>
    <property type="match status" value="1"/>
</dbReference>
<dbReference type="GO" id="GO:0043067">
    <property type="term" value="P:regulation of programmed cell death"/>
    <property type="evidence" value="ECO:0007669"/>
    <property type="project" value="TreeGrafter"/>
</dbReference>
<dbReference type="PANTHER" id="PTHR42647">
    <property type="entry name" value="SBP (S-RIBONUCLEASE BINDING PROTEIN) FAMILY PROTEIN"/>
    <property type="match status" value="1"/>
</dbReference>
<evidence type="ECO:0000259" key="5">
    <source>
        <dbReference type="PROSITE" id="PS50089"/>
    </source>
</evidence>
<dbReference type="EMBL" id="VEPZ02000952">
    <property type="protein sequence ID" value="KAE8707956.1"/>
    <property type="molecule type" value="Genomic_DNA"/>
</dbReference>
<dbReference type="Pfam" id="PF13920">
    <property type="entry name" value="zf-C3HC4_3"/>
    <property type="match status" value="1"/>
</dbReference>
<dbReference type="CDD" id="cd16649">
    <property type="entry name" value="mRING-HC-C3HC5_CGRF1-like"/>
    <property type="match status" value="1"/>
</dbReference>
<reference evidence="6" key="1">
    <citation type="submission" date="2019-09" db="EMBL/GenBank/DDBJ databases">
        <title>Draft genome information of white flower Hibiscus syriacus.</title>
        <authorList>
            <person name="Kim Y.-M."/>
        </authorList>
    </citation>
    <scope>NUCLEOTIDE SEQUENCE [LARGE SCALE GENOMIC DNA]</scope>
    <source>
        <strain evidence="6">YM2019G1</strain>
    </source>
</reference>
<dbReference type="Proteomes" id="UP000436088">
    <property type="component" value="Unassembled WGS sequence"/>
</dbReference>
<dbReference type="SUPFAM" id="SSF57850">
    <property type="entry name" value="RING/U-box"/>
    <property type="match status" value="1"/>
</dbReference>
<organism evidence="6 7">
    <name type="scientific">Hibiscus syriacus</name>
    <name type="common">Rose of Sharon</name>
    <dbReference type="NCBI Taxonomy" id="106335"/>
    <lineage>
        <taxon>Eukaryota</taxon>
        <taxon>Viridiplantae</taxon>
        <taxon>Streptophyta</taxon>
        <taxon>Embryophyta</taxon>
        <taxon>Tracheophyta</taxon>
        <taxon>Spermatophyta</taxon>
        <taxon>Magnoliopsida</taxon>
        <taxon>eudicotyledons</taxon>
        <taxon>Gunneridae</taxon>
        <taxon>Pentapetalae</taxon>
        <taxon>rosids</taxon>
        <taxon>malvids</taxon>
        <taxon>Malvales</taxon>
        <taxon>Malvaceae</taxon>
        <taxon>Malvoideae</taxon>
        <taxon>Hibiscus</taxon>
    </lineage>
</organism>
<evidence type="ECO:0000256" key="1">
    <source>
        <dbReference type="ARBA" id="ARBA00022723"/>
    </source>
</evidence>
<keyword evidence="1" id="KW-0479">Metal-binding</keyword>
<evidence type="ECO:0000313" key="7">
    <source>
        <dbReference type="Proteomes" id="UP000436088"/>
    </source>
</evidence>
<dbReference type="PANTHER" id="PTHR42647:SF55">
    <property type="entry name" value="BOI-RELATED E3 UBIQUITIN-PROTEIN LIGASE 1"/>
    <property type="match status" value="1"/>
</dbReference>
<evidence type="ECO:0000256" key="3">
    <source>
        <dbReference type="ARBA" id="ARBA00022833"/>
    </source>
</evidence>
<dbReference type="PROSITE" id="PS50089">
    <property type="entry name" value="ZF_RING_2"/>
    <property type="match status" value="1"/>
</dbReference>
<keyword evidence="3" id="KW-0862">Zinc</keyword>
<protein>
    <submittedName>
        <fullName evidence="6">BOI-related E3 ubiquitin-protein ligase 2</fullName>
    </submittedName>
</protein>